<comment type="pathway">
    <text evidence="5">Amino-acid biosynthesis; ergothioneine biosynthesis.</text>
</comment>
<gene>
    <name evidence="5" type="primary">egtA</name>
    <name evidence="7" type="ORF">SAMN05444351_0058</name>
</gene>
<reference evidence="7 8" key="1">
    <citation type="submission" date="2016-11" db="EMBL/GenBank/DDBJ databases">
        <authorList>
            <person name="Jaros S."/>
            <person name="Januszkiewicz K."/>
            <person name="Wedrychowicz H."/>
        </authorList>
    </citation>
    <scope>NUCLEOTIDE SEQUENCE [LARGE SCALE GENOMIC DNA]</scope>
    <source>
        <strain evidence="7 8">DSM 45408</strain>
    </source>
</reference>
<dbReference type="UniPathway" id="UPA01014"/>
<keyword evidence="1 5" id="KW-0436">Ligase</keyword>
<comment type="catalytic activity">
    <reaction evidence="4 5 6">
        <text>L-cysteine + L-glutamate + ATP = gamma-L-glutamyl-L-cysteine + ADP + phosphate + H(+)</text>
        <dbReference type="Rhea" id="RHEA:13285"/>
        <dbReference type="ChEBI" id="CHEBI:15378"/>
        <dbReference type="ChEBI" id="CHEBI:29985"/>
        <dbReference type="ChEBI" id="CHEBI:30616"/>
        <dbReference type="ChEBI" id="CHEBI:35235"/>
        <dbReference type="ChEBI" id="CHEBI:43474"/>
        <dbReference type="ChEBI" id="CHEBI:58173"/>
        <dbReference type="ChEBI" id="CHEBI:456216"/>
        <dbReference type="EC" id="6.3.2.2"/>
    </reaction>
</comment>
<dbReference type="Gene3D" id="3.30.590.20">
    <property type="match status" value="1"/>
</dbReference>
<dbReference type="NCBIfam" id="TIGR03444">
    <property type="entry name" value="EgtA_Cys_ligase"/>
    <property type="match status" value="1"/>
</dbReference>
<dbReference type="GO" id="GO:0052699">
    <property type="term" value="P:ergothioneine biosynthetic process"/>
    <property type="evidence" value="ECO:0007669"/>
    <property type="project" value="UniProtKB-UniRule"/>
</dbReference>
<keyword evidence="8" id="KW-1185">Reference proteome</keyword>
<organism evidence="7 8">
    <name type="scientific">Geodermatophilus nigrescens</name>
    <dbReference type="NCBI Taxonomy" id="1070870"/>
    <lineage>
        <taxon>Bacteria</taxon>
        <taxon>Bacillati</taxon>
        <taxon>Actinomycetota</taxon>
        <taxon>Actinomycetes</taxon>
        <taxon>Geodermatophilales</taxon>
        <taxon>Geodermatophilaceae</taxon>
        <taxon>Geodermatophilus</taxon>
    </lineage>
</organism>
<dbReference type="PANTHER" id="PTHR34378:SF1">
    <property type="entry name" value="GLUTAMATE--CYSTEINE LIGASE, CHLOROPLASTIC"/>
    <property type="match status" value="1"/>
</dbReference>
<evidence type="ECO:0000256" key="5">
    <source>
        <dbReference type="HAMAP-Rule" id="MF_02034"/>
    </source>
</evidence>
<dbReference type="GO" id="GO:0004357">
    <property type="term" value="F:glutamate-cysteine ligase activity"/>
    <property type="evidence" value="ECO:0007669"/>
    <property type="project" value="UniProtKB-UniRule"/>
</dbReference>
<dbReference type="GO" id="GO:0005524">
    <property type="term" value="F:ATP binding"/>
    <property type="evidence" value="ECO:0007669"/>
    <property type="project" value="UniProtKB-UniRule"/>
</dbReference>
<evidence type="ECO:0000256" key="4">
    <source>
        <dbReference type="ARBA" id="ARBA00048819"/>
    </source>
</evidence>
<evidence type="ECO:0000256" key="2">
    <source>
        <dbReference type="ARBA" id="ARBA00022741"/>
    </source>
</evidence>
<dbReference type="EMBL" id="FQVX01000001">
    <property type="protein sequence ID" value="SHF57252.1"/>
    <property type="molecule type" value="Genomic_DNA"/>
</dbReference>
<dbReference type="GO" id="GO:0006750">
    <property type="term" value="P:glutathione biosynthetic process"/>
    <property type="evidence" value="ECO:0007669"/>
    <property type="project" value="UniProtKB-UniRule"/>
</dbReference>
<keyword evidence="3 5" id="KW-0067">ATP-binding</keyword>
<dbReference type="EC" id="6.3.2.2" evidence="5"/>
<dbReference type="AlphaFoldDB" id="A0A1M5CSC0"/>
<dbReference type="Pfam" id="PF04107">
    <property type="entry name" value="GCS2"/>
    <property type="match status" value="1"/>
</dbReference>
<dbReference type="HAMAP" id="MF_02034">
    <property type="entry name" value="EgtA"/>
    <property type="match status" value="1"/>
</dbReference>
<evidence type="ECO:0000313" key="7">
    <source>
        <dbReference type="EMBL" id="SHF57252.1"/>
    </source>
</evidence>
<evidence type="ECO:0000256" key="6">
    <source>
        <dbReference type="PIRNR" id="PIRNR017901"/>
    </source>
</evidence>
<dbReference type="PANTHER" id="PTHR34378">
    <property type="entry name" value="GLUTAMATE--CYSTEINE LIGASE, CHLOROPLASTIC"/>
    <property type="match status" value="1"/>
</dbReference>
<evidence type="ECO:0000313" key="8">
    <source>
        <dbReference type="Proteomes" id="UP000184471"/>
    </source>
</evidence>
<dbReference type="InterPro" id="IPR014746">
    <property type="entry name" value="Gln_synth/guanido_kin_cat_dom"/>
</dbReference>
<dbReference type="InterPro" id="IPR006336">
    <property type="entry name" value="GCS2"/>
</dbReference>
<sequence length="418" mass="42408">MAPVVEECTALDLDAAVAAVTAAALRPGPVSTVGLELEAHLVDLDAPADRVPWERVTAAVAGLPPLPGGSRVTLEPGGQVELSGPPLPGAGAAVAALRADRAVLASALAADRLALAPLGTDPLRPPARVSPAPRYRAMERHFAAVGCGEAGAAMMTATASLQVNLDAGPREGWGARVSLAHRVGPVLVALSACSPLTAGRATGWRSARQRVWGAIDQRRCGPLLGGPDPAGEWADYALAAPVMLVRDPASGAAEPVRARVPFADWVTGAAPLGGRRPTAADLDYHLSTLFPPVRPRGYLEIRYLDAAPEPWWPALAAVTTALLDDPRAADAAADATAPVAGAWTRAARDGLADPALRAAAVACLAAAVPAVPAALRPEAEALAALAESGRSPGDLLPPDPVAALLTATLPIPGPEDLP</sequence>
<keyword evidence="2 5" id="KW-0547">Nucleotide-binding</keyword>
<evidence type="ECO:0000256" key="3">
    <source>
        <dbReference type="ARBA" id="ARBA00022840"/>
    </source>
</evidence>
<protein>
    <recommendedName>
        <fullName evidence="5">Glutamate--cysteine ligase EgtA</fullName>
        <ecNumber evidence="5">6.3.2.2</ecNumber>
    </recommendedName>
    <alternativeName>
        <fullName evidence="5">Gamma-glutamylcysteine synthase</fullName>
        <shortName evidence="5">GCS</shortName>
        <shortName evidence="5">Gamma-ECS</shortName>
    </alternativeName>
</protein>
<dbReference type="STRING" id="1070870.SAMN05444351_0058"/>
<name>A0A1M5CSC0_9ACTN</name>
<comment type="similarity">
    <text evidence="5 6">Belongs to the glutamate--cysteine ligase type 2 family. EgtA subfamily.</text>
</comment>
<dbReference type="OrthoDB" id="9780152at2"/>
<dbReference type="RefSeq" id="WP_073419398.1">
    <property type="nucleotide sequence ID" value="NZ_FQVX01000001.1"/>
</dbReference>
<comment type="function">
    <text evidence="5">Catalyzes the synthesis of gamma-glutamylcysteine (gamma-GC). This compound is used as substrate for the biosynthesis of the low-molecular thiol compound ergothioneine.</text>
</comment>
<accession>A0A1M5CSC0</accession>
<dbReference type="InterPro" id="IPR035434">
    <property type="entry name" value="GCL_bact_plant"/>
</dbReference>
<dbReference type="Proteomes" id="UP000184471">
    <property type="component" value="Unassembled WGS sequence"/>
</dbReference>
<dbReference type="SUPFAM" id="SSF55931">
    <property type="entry name" value="Glutamine synthetase/guanido kinase"/>
    <property type="match status" value="1"/>
</dbReference>
<evidence type="ECO:0000256" key="1">
    <source>
        <dbReference type="ARBA" id="ARBA00022598"/>
    </source>
</evidence>
<dbReference type="InterPro" id="IPR017809">
    <property type="entry name" value="EgtA_Actinobacteria"/>
</dbReference>
<proteinExistence type="inferred from homology"/>
<dbReference type="PIRSF" id="PIRSF017901">
    <property type="entry name" value="GCL"/>
    <property type="match status" value="1"/>
</dbReference>